<name>A0ABU7ICB3_9SPHI</name>
<evidence type="ECO:0008006" key="3">
    <source>
        <dbReference type="Google" id="ProtNLM"/>
    </source>
</evidence>
<dbReference type="RefSeq" id="WP_330109303.1">
    <property type="nucleotide sequence ID" value="NZ_JAZDQT010000003.1"/>
</dbReference>
<dbReference type="Proteomes" id="UP001336835">
    <property type="component" value="Unassembled WGS sequence"/>
</dbReference>
<dbReference type="EMBL" id="JAZDQT010000003">
    <property type="protein sequence ID" value="MEE1947016.1"/>
    <property type="molecule type" value="Genomic_DNA"/>
</dbReference>
<reference evidence="1 2" key="1">
    <citation type="submission" date="2024-01" db="EMBL/GenBank/DDBJ databases">
        <title>Pedobacter sp. nov., isolated from fresh soil.</title>
        <authorList>
            <person name="Le N.T.T."/>
        </authorList>
    </citation>
    <scope>NUCLEOTIDE SEQUENCE [LARGE SCALE GENOMIC DNA]</scope>
    <source>
        <strain evidence="1 2">KR3-3</strain>
    </source>
</reference>
<organism evidence="1 2">
    <name type="scientific">Pedobacter albus</name>
    <dbReference type="NCBI Taxonomy" id="3113905"/>
    <lineage>
        <taxon>Bacteria</taxon>
        <taxon>Pseudomonadati</taxon>
        <taxon>Bacteroidota</taxon>
        <taxon>Sphingobacteriia</taxon>
        <taxon>Sphingobacteriales</taxon>
        <taxon>Sphingobacteriaceae</taxon>
        <taxon>Pedobacter</taxon>
    </lineage>
</organism>
<evidence type="ECO:0000313" key="1">
    <source>
        <dbReference type="EMBL" id="MEE1947016.1"/>
    </source>
</evidence>
<keyword evidence="2" id="KW-1185">Reference proteome</keyword>
<proteinExistence type="predicted"/>
<sequence length="367" mass="39035">MINKNYPFSGPRILRSLFFLSLLCTGFSGFAQSHKIHFGLIYPVSSNGVHAPLDTNNVSIHLIAGVSSVEKGVAFAGLANIVLNQAYGPQFAGFSNHIGKKATGPLFAGFANVYGEGGSAALAGFANVARGEVKGTQLAGFANIAKNLKGGQFAGFANIAANGNASQFAGFINVAKDIKGTQIAGFINVARKVKGAQIAGFINVADSSDCPIGILNFVKNGEKSLGLSIDESQTTMLTFRSGGKVLYGILGIGYNLKNKKEVYAAEAGFGAHFFPSNVFRLNVELTASHLEDFKAGDYFKSSFKVLPAFKLGKHLEVFGGPSFNYTSTNTTEGKLLHTQHLHSWQNKWSDRLQSLYIGYGGGVHVIF</sequence>
<comment type="caution">
    <text evidence="1">The sequence shown here is derived from an EMBL/GenBank/DDBJ whole genome shotgun (WGS) entry which is preliminary data.</text>
</comment>
<gene>
    <name evidence="1" type="ORF">VRU48_17965</name>
</gene>
<evidence type="ECO:0000313" key="2">
    <source>
        <dbReference type="Proteomes" id="UP001336835"/>
    </source>
</evidence>
<accession>A0ABU7ICB3</accession>
<protein>
    <recommendedName>
        <fullName evidence="3">DUF5723 domain-containing protein</fullName>
    </recommendedName>
</protein>